<dbReference type="Proteomes" id="UP000249829">
    <property type="component" value="Unassembled WGS sequence"/>
</dbReference>
<sequence length="500" mass="56672">MLTAQQRACDRCHRNACRCSPGIEGTVCARCEEQKLECTYSRPVKRRGPSAPSIASIHDDDSSIASGPPAHAVLYSAVETFLKPDTIYCLIQFFHRTIYPIRPYFHWPTFEAQVRGQEYRSDWGIYVVTMAVCALAAGRVHGCLAVSTDLTLTGFEARELSLRCYAAAVGAIPLDVTIIDDYCQAMKASALLASACLQNGDMAKLVAHMTNYFCLSTIHKFDREAFWPNDLNEIQRQERRRLFWCVYQQERYLSINFDLPTLQAEGKATVLYPAEVVDDEDITATGLQLRPDQVSFLRGWNFCTDMYRLQENMDRARSVRKEPTTERPESVTNAFLARIEPPKGFLSESLQFISKMHSELPPRLRAIENITGDLQADRCRLVASNIILTTQNLKMYLVGREPPNLQLRCSIASELLDELSAAPLEFFQSLSMGSLHHLAQVGQLLGDAIQPPISAWRYLEVRNILLILVEFLEKIESTRHSPSCLSSKLHRQIREIDRLM</sequence>
<evidence type="ECO:0000256" key="5">
    <source>
        <dbReference type="ARBA" id="ARBA00023242"/>
    </source>
</evidence>
<dbReference type="STRING" id="1450538.A0A2V5HBQ1"/>
<dbReference type="InterPro" id="IPR050987">
    <property type="entry name" value="AtrR-like"/>
</dbReference>
<dbReference type="SUPFAM" id="SSF57701">
    <property type="entry name" value="Zn2/Cys6 DNA-binding domain"/>
    <property type="match status" value="1"/>
</dbReference>
<protein>
    <recommendedName>
        <fullName evidence="6">Zn(2)-C6 fungal-type domain-containing protein</fullName>
    </recommendedName>
</protein>
<evidence type="ECO:0000313" key="8">
    <source>
        <dbReference type="Proteomes" id="UP000249829"/>
    </source>
</evidence>
<feature type="domain" description="Zn(2)-C6 fungal-type" evidence="6">
    <location>
        <begin position="8"/>
        <end position="40"/>
    </location>
</feature>
<dbReference type="EMBL" id="KZ825114">
    <property type="protein sequence ID" value="PYI21808.1"/>
    <property type="molecule type" value="Genomic_DNA"/>
</dbReference>
<dbReference type="Gene3D" id="4.10.240.10">
    <property type="entry name" value="Zn(2)-C6 fungal-type DNA-binding domain"/>
    <property type="match status" value="1"/>
</dbReference>
<accession>A0A2V5HBQ1</accession>
<dbReference type="PANTHER" id="PTHR46910:SF18">
    <property type="entry name" value="ZN(II)2CYS6 TRANSCRIPTION FACTOR (EUROFUNG)"/>
    <property type="match status" value="1"/>
</dbReference>
<dbReference type="AlphaFoldDB" id="A0A2V5HBQ1"/>
<name>A0A2V5HBQ1_ASPV1</name>
<evidence type="ECO:0000256" key="2">
    <source>
        <dbReference type="ARBA" id="ARBA00023015"/>
    </source>
</evidence>
<dbReference type="GO" id="GO:0003677">
    <property type="term" value="F:DNA binding"/>
    <property type="evidence" value="ECO:0007669"/>
    <property type="project" value="UniProtKB-KW"/>
</dbReference>
<dbReference type="CDD" id="cd12148">
    <property type="entry name" value="fungal_TF_MHR"/>
    <property type="match status" value="1"/>
</dbReference>
<keyword evidence="1" id="KW-0479">Metal-binding</keyword>
<evidence type="ECO:0000256" key="1">
    <source>
        <dbReference type="ARBA" id="ARBA00022723"/>
    </source>
</evidence>
<dbReference type="OMA" id="MQKYSGL"/>
<dbReference type="Pfam" id="PF04082">
    <property type="entry name" value="Fungal_trans"/>
    <property type="match status" value="1"/>
</dbReference>
<evidence type="ECO:0000256" key="3">
    <source>
        <dbReference type="ARBA" id="ARBA00023125"/>
    </source>
</evidence>
<keyword evidence="2" id="KW-0805">Transcription regulation</keyword>
<evidence type="ECO:0000256" key="4">
    <source>
        <dbReference type="ARBA" id="ARBA00023163"/>
    </source>
</evidence>
<dbReference type="GO" id="GO:0008270">
    <property type="term" value="F:zinc ion binding"/>
    <property type="evidence" value="ECO:0007669"/>
    <property type="project" value="InterPro"/>
</dbReference>
<keyword evidence="8" id="KW-1185">Reference proteome</keyword>
<dbReference type="SMART" id="SM00066">
    <property type="entry name" value="GAL4"/>
    <property type="match status" value="1"/>
</dbReference>
<evidence type="ECO:0000259" key="6">
    <source>
        <dbReference type="PROSITE" id="PS50048"/>
    </source>
</evidence>
<dbReference type="CDD" id="cd00067">
    <property type="entry name" value="GAL4"/>
    <property type="match status" value="1"/>
</dbReference>
<feature type="non-terminal residue" evidence="7">
    <location>
        <position position="500"/>
    </location>
</feature>
<dbReference type="GO" id="GO:0006351">
    <property type="term" value="P:DNA-templated transcription"/>
    <property type="evidence" value="ECO:0007669"/>
    <property type="project" value="InterPro"/>
</dbReference>
<dbReference type="InterPro" id="IPR001138">
    <property type="entry name" value="Zn2Cys6_DnaBD"/>
</dbReference>
<evidence type="ECO:0000313" key="7">
    <source>
        <dbReference type="EMBL" id="PYI21808.1"/>
    </source>
</evidence>
<dbReference type="PANTHER" id="PTHR46910">
    <property type="entry name" value="TRANSCRIPTION FACTOR PDR1"/>
    <property type="match status" value="1"/>
</dbReference>
<reference evidence="7 8" key="1">
    <citation type="submission" date="2018-02" db="EMBL/GenBank/DDBJ databases">
        <title>The genomes of Aspergillus section Nigri reveals drivers in fungal speciation.</title>
        <authorList>
            <consortium name="DOE Joint Genome Institute"/>
            <person name="Vesth T.C."/>
            <person name="Nybo J."/>
            <person name="Theobald S."/>
            <person name="Brandl J."/>
            <person name="Frisvad J.C."/>
            <person name="Nielsen K.F."/>
            <person name="Lyhne E.K."/>
            <person name="Kogle M.E."/>
            <person name="Kuo A."/>
            <person name="Riley R."/>
            <person name="Clum A."/>
            <person name="Nolan M."/>
            <person name="Lipzen A."/>
            <person name="Salamov A."/>
            <person name="Henrissat B."/>
            <person name="Wiebenga A."/>
            <person name="De vries R.P."/>
            <person name="Grigoriev I.V."/>
            <person name="Mortensen U.H."/>
            <person name="Andersen M.R."/>
            <person name="Baker S.E."/>
        </authorList>
    </citation>
    <scope>NUCLEOTIDE SEQUENCE [LARGE SCALE GENOMIC DNA]</scope>
    <source>
        <strain evidence="7 8">CBS 115571</strain>
    </source>
</reference>
<keyword evidence="3" id="KW-0238">DNA-binding</keyword>
<keyword evidence="5" id="KW-0539">Nucleus</keyword>
<dbReference type="PROSITE" id="PS50048">
    <property type="entry name" value="ZN2_CY6_FUNGAL_2"/>
    <property type="match status" value="1"/>
</dbReference>
<dbReference type="InterPro" id="IPR007219">
    <property type="entry name" value="XnlR_reg_dom"/>
</dbReference>
<organism evidence="7 8">
    <name type="scientific">Aspergillus violaceofuscus (strain CBS 115571)</name>
    <dbReference type="NCBI Taxonomy" id="1450538"/>
    <lineage>
        <taxon>Eukaryota</taxon>
        <taxon>Fungi</taxon>
        <taxon>Dikarya</taxon>
        <taxon>Ascomycota</taxon>
        <taxon>Pezizomycotina</taxon>
        <taxon>Eurotiomycetes</taxon>
        <taxon>Eurotiomycetidae</taxon>
        <taxon>Eurotiales</taxon>
        <taxon>Aspergillaceae</taxon>
        <taxon>Aspergillus</taxon>
    </lineage>
</organism>
<gene>
    <name evidence="7" type="ORF">BO99DRAFT_327480</name>
</gene>
<dbReference type="GO" id="GO:0000981">
    <property type="term" value="F:DNA-binding transcription factor activity, RNA polymerase II-specific"/>
    <property type="evidence" value="ECO:0007669"/>
    <property type="project" value="InterPro"/>
</dbReference>
<proteinExistence type="predicted"/>
<dbReference type="InterPro" id="IPR036864">
    <property type="entry name" value="Zn2-C6_fun-type_DNA-bd_sf"/>
</dbReference>
<keyword evidence="4" id="KW-0804">Transcription</keyword>